<keyword evidence="6" id="KW-0570">Pentose shunt</keyword>
<feature type="domain" description="6-phosphogluconate dehydrogenase C-terminal" evidence="8">
    <location>
        <begin position="1"/>
        <end position="56"/>
    </location>
</feature>
<evidence type="ECO:0000256" key="3">
    <source>
        <dbReference type="ARBA" id="ARBA00013011"/>
    </source>
</evidence>
<feature type="compositionally biased region" description="Basic and acidic residues" evidence="7">
    <location>
        <begin position="238"/>
        <end position="254"/>
    </location>
</feature>
<comment type="caution">
    <text evidence="9">The sequence shown here is derived from an EMBL/GenBank/DDBJ whole genome shotgun (WGS) entry which is preliminary data.</text>
</comment>
<dbReference type="GO" id="GO:0006098">
    <property type="term" value="P:pentose-phosphate shunt"/>
    <property type="evidence" value="ECO:0007669"/>
    <property type="project" value="UniProtKB-KW"/>
</dbReference>
<dbReference type="InterPro" id="IPR008927">
    <property type="entry name" value="6-PGluconate_DH-like_C_sf"/>
</dbReference>
<gene>
    <name evidence="9" type="ORF">POM88_049700</name>
</gene>
<evidence type="ECO:0000256" key="7">
    <source>
        <dbReference type="SAM" id="MobiDB-lite"/>
    </source>
</evidence>
<comment type="pathway">
    <text evidence="1">Carbohydrate degradation; pentose phosphate pathway; D-ribulose 5-phosphate from D-glucose 6-phosphate (oxidative stage): step 3/3.</text>
</comment>
<dbReference type="Proteomes" id="UP001237642">
    <property type="component" value="Unassembled WGS sequence"/>
</dbReference>
<sequence length="299" mass="33647">MNLICANSIEMRWGLTLGELAKIWKGGCIIRAIFLERIKQAYDRNAYLSSLLVDPDDILVLNIAPISEKQEVVVGHDDEIVTIDKNYPAVDDFLVLTSIPRSVCLWIAKINLDKTDRTVEENTTPVLKKKLVLITENNQTQIENTASGDNTLVFGKKSRSQSSKRATKSKSDDEQSLKLEETTGILAGAADETTMSASKRRHDLTTKYIETQIDDTASGDNAPASGKKSRSQSQTTTSKREIISKNDNEQSSKLEETIDELPRMKLDELVRLQLFVTLNHVMYFLLMNRQECPRPNKRS</sequence>
<dbReference type="InterPro" id="IPR006114">
    <property type="entry name" value="6PGDH_C"/>
</dbReference>
<evidence type="ECO:0000313" key="10">
    <source>
        <dbReference type="Proteomes" id="UP001237642"/>
    </source>
</evidence>
<evidence type="ECO:0000256" key="6">
    <source>
        <dbReference type="ARBA" id="ARBA00023126"/>
    </source>
</evidence>
<dbReference type="EC" id="1.1.1.44" evidence="3"/>
<dbReference type="AlphaFoldDB" id="A0AAD8GYC2"/>
<evidence type="ECO:0000256" key="1">
    <source>
        <dbReference type="ARBA" id="ARBA00004874"/>
    </source>
</evidence>
<dbReference type="PANTHER" id="PTHR11811">
    <property type="entry name" value="6-PHOSPHOGLUCONATE DEHYDROGENASE"/>
    <property type="match status" value="1"/>
</dbReference>
<evidence type="ECO:0000256" key="4">
    <source>
        <dbReference type="ARBA" id="ARBA00023002"/>
    </source>
</evidence>
<reference evidence="9" key="1">
    <citation type="submission" date="2023-02" db="EMBL/GenBank/DDBJ databases">
        <title>Genome of toxic invasive species Heracleum sosnowskyi carries increased number of genes despite the absence of recent whole-genome duplications.</title>
        <authorList>
            <person name="Schelkunov M."/>
            <person name="Shtratnikova V."/>
            <person name="Makarenko M."/>
            <person name="Klepikova A."/>
            <person name="Omelchenko D."/>
            <person name="Novikova G."/>
            <person name="Obukhova E."/>
            <person name="Bogdanov V."/>
            <person name="Penin A."/>
            <person name="Logacheva M."/>
        </authorList>
    </citation>
    <scope>NUCLEOTIDE SEQUENCE</scope>
    <source>
        <strain evidence="9">Hsosn_3</strain>
        <tissue evidence="9">Leaf</tissue>
    </source>
</reference>
<reference evidence="9" key="2">
    <citation type="submission" date="2023-05" db="EMBL/GenBank/DDBJ databases">
        <authorList>
            <person name="Schelkunov M.I."/>
        </authorList>
    </citation>
    <scope>NUCLEOTIDE SEQUENCE</scope>
    <source>
        <strain evidence="9">Hsosn_3</strain>
        <tissue evidence="9">Leaf</tissue>
    </source>
</reference>
<dbReference type="SUPFAM" id="SSF48179">
    <property type="entry name" value="6-phosphogluconate dehydrogenase C-terminal domain-like"/>
    <property type="match status" value="1"/>
</dbReference>
<dbReference type="GO" id="GO:0019521">
    <property type="term" value="P:D-gluconate metabolic process"/>
    <property type="evidence" value="ECO:0007669"/>
    <property type="project" value="UniProtKB-KW"/>
</dbReference>
<comment type="similarity">
    <text evidence="2">Belongs to the 6-phosphogluconate dehydrogenase family.</text>
</comment>
<accession>A0AAD8GYC2</accession>
<evidence type="ECO:0000256" key="5">
    <source>
        <dbReference type="ARBA" id="ARBA00023064"/>
    </source>
</evidence>
<feature type="region of interest" description="Disordered" evidence="7">
    <location>
        <begin position="145"/>
        <end position="254"/>
    </location>
</feature>
<keyword evidence="5" id="KW-0311">Gluconate utilization</keyword>
<proteinExistence type="inferred from homology"/>
<dbReference type="Pfam" id="PF00393">
    <property type="entry name" value="6PGD"/>
    <property type="match status" value="1"/>
</dbReference>
<dbReference type="GO" id="GO:0004616">
    <property type="term" value="F:phosphogluconate dehydrogenase (decarboxylating) activity"/>
    <property type="evidence" value="ECO:0007669"/>
    <property type="project" value="UniProtKB-EC"/>
</dbReference>
<protein>
    <recommendedName>
        <fullName evidence="3">phosphogluconate dehydrogenase (NADP(+)-dependent, decarboxylating)</fullName>
        <ecNumber evidence="3">1.1.1.44</ecNumber>
    </recommendedName>
</protein>
<dbReference type="InterPro" id="IPR013328">
    <property type="entry name" value="6PGD_dom2"/>
</dbReference>
<evidence type="ECO:0000313" key="9">
    <source>
        <dbReference type="EMBL" id="KAK1356444.1"/>
    </source>
</evidence>
<name>A0AAD8GYC2_9APIA</name>
<feature type="compositionally biased region" description="Basic and acidic residues" evidence="7">
    <location>
        <begin position="169"/>
        <end position="181"/>
    </location>
</feature>
<evidence type="ECO:0000256" key="2">
    <source>
        <dbReference type="ARBA" id="ARBA00008419"/>
    </source>
</evidence>
<dbReference type="Gene3D" id="1.10.1040.10">
    <property type="entry name" value="N-(1-d-carboxylethyl)-l-norvaline Dehydrogenase, domain 2"/>
    <property type="match status" value="1"/>
</dbReference>
<dbReference type="EMBL" id="JAUIZM010000011">
    <property type="protein sequence ID" value="KAK1356444.1"/>
    <property type="molecule type" value="Genomic_DNA"/>
</dbReference>
<evidence type="ECO:0000259" key="8">
    <source>
        <dbReference type="Pfam" id="PF00393"/>
    </source>
</evidence>
<keyword evidence="10" id="KW-1185">Reference proteome</keyword>
<keyword evidence="4" id="KW-0560">Oxidoreductase</keyword>
<organism evidence="9 10">
    <name type="scientific">Heracleum sosnowskyi</name>
    <dbReference type="NCBI Taxonomy" id="360622"/>
    <lineage>
        <taxon>Eukaryota</taxon>
        <taxon>Viridiplantae</taxon>
        <taxon>Streptophyta</taxon>
        <taxon>Embryophyta</taxon>
        <taxon>Tracheophyta</taxon>
        <taxon>Spermatophyta</taxon>
        <taxon>Magnoliopsida</taxon>
        <taxon>eudicotyledons</taxon>
        <taxon>Gunneridae</taxon>
        <taxon>Pentapetalae</taxon>
        <taxon>asterids</taxon>
        <taxon>campanulids</taxon>
        <taxon>Apiales</taxon>
        <taxon>Apiaceae</taxon>
        <taxon>Apioideae</taxon>
        <taxon>apioid superclade</taxon>
        <taxon>Tordylieae</taxon>
        <taxon>Tordyliinae</taxon>
        <taxon>Heracleum</taxon>
    </lineage>
</organism>
<dbReference type="InterPro" id="IPR006183">
    <property type="entry name" value="Pgluconate_DH"/>
</dbReference>